<feature type="domain" description="ABC transporter" evidence="13">
    <location>
        <begin position="392"/>
        <end position="628"/>
    </location>
</feature>
<dbReference type="FunFam" id="1.20.1560.10:FF:000044">
    <property type="entry name" value="ABC transporter B family member 9"/>
    <property type="match status" value="1"/>
</dbReference>
<evidence type="ECO:0000259" key="14">
    <source>
        <dbReference type="PROSITE" id="PS50929"/>
    </source>
</evidence>
<evidence type="ECO:0000256" key="11">
    <source>
        <dbReference type="SAM" id="MobiDB-lite"/>
    </source>
</evidence>
<feature type="domain" description="ABC transporter" evidence="13">
    <location>
        <begin position="1061"/>
        <end position="1298"/>
    </location>
</feature>
<dbReference type="STRING" id="29655.A0A0K9PQV8"/>
<feature type="compositionally biased region" description="Low complexity" evidence="11">
    <location>
        <begin position="1"/>
        <end position="18"/>
    </location>
</feature>
<dbReference type="OMA" id="VNGWIQM"/>
<dbReference type="GO" id="GO:0010329">
    <property type="term" value="F:auxin efflux transmembrane transporter activity"/>
    <property type="evidence" value="ECO:0007669"/>
    <property type="project" value="UniProtKB-ARBA"/>
</dbReference>
<feature type="region of interest" description="Disordered" evidence="11">
    <location>
        <begin position="1"/>
        <end position="25"/>
    </location>
</feature>
<comment type="caution">
    <text evidence="15">The sequence shown here is derived from an EMBL/GenBank/DDBJ whole genome shotgun (WGS) entry which is preliminary data.</text>
</comment>
<name>A0A0K9PQV8_ZOSMR</name>
<dbReference type="PROSITE" id="PS50929">
    <property type="entry name" value="ABC_TM1F"/>
    <property type="match status" value="2"/>
</dbReference>
<dbReference type="GO" id="GO:0005886">
    <property type="term" value="C:plasma membrane"/>
    <property type="evidence" value="ECO:0007669"/>
    <property type="project" value="UniProtKB-SubCell"/>
</dbReference>
<feature type="transmembrane region" description="Helical" evidence="12">
    <location>
        <begin position="216"/>
        <end position="236"/>
    </location>
</feature>
<dbReference type="Gene3D" id="3.40.50.300">
    <property type="entry name" value="P-loop containing nucleotide triphosphate hydrolases"/>
    <property type="match status" value="2"/>
</dbReference>
<evidence type="ECO:0000256" key="1">
    <source>
        <dbReference type="ARBA" id="ARBA00004651"/>
    </source>
</evidence>
<dbReference type="EMBL" id="LFYR01000678">
    <property type="protein sequence ID" value="KMZ71349.1"/>
    <property type="molecule type" value="Genomic_DNA"/>
</dbReference>
<dbReference type="GO" id="GO:0016887">
    <property type="term" value="F:ATP hydrolysis activity"/>
    <property type="evidence" value="ECO:0007669"/>
    <property type="project" value="InterPro"/>
</dbReference>
<dbReference type="CDD" id="cd18577">
    <property type="entry name" value="ABC_6TM_Pgp_ABCB1_D1_like"/>
    <property type="match status" value="1"/>
</dbReference>
<dbReference type="GO" id="GO:0016020">
    <property type="term" value="C:membrane"/>
    <property type="evidence" value="ECO:0000318"/>
    <property type="project" value="GO_Central"/>
</dbReference>
<evidence type="ECO:0000256" key="12">
    <source>
        <dbReference type="SAM" id="Phobius"/>
    </source>
</evidence>
<feature type="transmembrane region" description="Helical" evidence="12">
    <location>
        <begin position="736"/>
        <end position="760"/>
    </location>
</feature>
<evidence type="ECO:0000256" key="3">
    <source>
        <dbReference type="ARBA" id="ARBA00022448"/>
    </source>
</evidence>
<dbReference type="Proteomes" id="UP000036987">
    <property type="component" value="Unassembled WGS sequence"/>
</dbReference>
<evidence type="ECO:0000256" key="6">
    <source>
        <dbReference type="ARBA" id="ARBA00022741"/>
    </source>
</evidence>
<comment type="subcellular location">
    <subcellularLocation>
        <location evidence="1">Cell membrane</location>
        <topology evidence="1">Multi-pass membrane protein</topology>
    </subcellularLocation>
</comment>
<proteinExistence type="inferred from homology"/>
<dbReference type="Pfam" id="PF00664">
    <property type="entry name" value="ABC_membrane"/>
    <property type="match status" value="2"/>
</dbReference>
<organism evidence="15 16">
    <name type="scientific">Zostera marina</name>
    <name type="common">Eelgrass</name>
    <dbReference type="NCBI Taxonomy" id="29655"/>
    <lineage>
        <taxon>Eukaryota</taxon>
        <taxon>Viridiplantae</taxon>
        <taxon>Streptophyta</taxon>
        <taxon>Embryophyta</taxon>
        <taxon>Tracheophyta</taxon>
        <taxon>Spermatophyta</taxon>
        <taxon>Magnoliopsida</taxon>
        <taxon>Liliopsida</taxon>
        <taxon>Zosteraceae</taxon>
        <taxon>Zostera</taxon>
    </lineage>
</organism>
<keyword evidence="5" id="KW-0677">Repeat</keyword>
<feature type="region of interest" description="Disordered" evidence="11">
    <location>
        <begin position="634"/>
        <end position="664"/>
    </location>
</feature>
<evidence type="ECO:0000256" key="10">
    <source>
        <dbReference type="ARBA" id="ARBA00023180"/>
    </source>
</evidence>
<dbReference type="PROSITE" id="PS50893">
    <property type="entry name" value="ABC_TRANSPORTER_2"/>
    <property type="match status" value="2"/>
</dbReference>
<dbReference type="PANTHER" id="PTHR43394:SF16">
    <property type="entry name" value="ABC TRANSPORTER B FAMILY MEMBER 4-LIKE ISOFORM X1"/>
    <property type="match status" value="1"/>
</dbReference>
<dbReference type="GO" id="GO:0010328">
    <property type="term" value="F:auxin influx transmembrane transporter activity"/>
    <property type="evidence" value="ECO:0007669"/>
    <property type="project" value="UniProtKB-ARBA"/>
</dbReference>
<feature type="transmembrane region" description="Helical" evidence="12">
    <location>
        <begin position="858"/>
        <end position="877"/>
    </location>
</feature>
<dbReference type="GO" id="GO:0055085">
    <property type="term" value="P:transmembrane transport"/>
    <property type="evidence" value="ECO:0000318"/>
    <property type="project" value="GO_Central"/>
</dbReference>
<feature type="domain" description="ABC transmembrane type-1" evidence="14">
    <location>
        <begin position="740"/>
        <end position="1026"/>
    </location>
</feature>
<dbReference type="Pfam" id="PF00005">
    <property type="entry name" value="ABC_tran"/>
    <property type="match status" value="2"/>
</dbReference>
<evidence type="ECO:0000313" key="15">
    <source>
        <dbReference type="EMBL" id="KMZ71349.1"/>
    </source>
</evidence>
<dbReference type="FunFam" id="1.20.1560.10:FF:000009">
    <property type="entry name" value="ABC transporter B family member 1"/>
    <property type="match status" value="1"/>
</dbReference>
<feature type="domain" description="ABC transmembrane type-1" evidence="14">
    <location>
        <begin position="70"/>
        <end position="357"/>
    </location>
</feature>
<evidence type="ECO:0000259" key="13">
    <source>
        <dbReference type="PROSITE" id="PS50893"/>
    </source>
</evidence>
<keyword evidence="16" id="KW-1185">Reference proteome</keyword>
<dbReference type="OrthoDB" id="6500128at2759"/>
<sequence>MIIQEIESSNGGISSSNEDTASSNNGNIGTKGIYLESEKHASSSSSEVKHTIPIYKLFSFADRLDIILMIIGTIGAIGNGVSLPLMTVLFGNVINSFGNNSGTDEVIDAVSNVSLDFVYLGIGTSVASALQVLCWMITGERQASRIRNLYLKTILRQEIAFFDKDTNTGEVVGRMSSDTFLIQEAMGEKVGKFIQLTSSFVGGFIIAFVRGWLLSLVMMASIPLIVFAGSLLAIVLSKMSSRGQAAYTQAAITVEQTIGSIRTVASFSGEKQAINKYNESLEKAATASVHEGLASGLGLGVLNGTMFSAYSLGVWYGGRLILNNGYDGGTVLNVIFALLTASMSLGQASPSLTAFSAGQAAGYKMFQTIGRKPEIDSFDTSGKTMDDIRGDIQLRNVVFSYPTRPDQKVFSGFSLSINSGMSAALVGESGSGKSTVISLIERFYDPQSGEILIDGINLKDFKLKWIRGKIGLVNQEPVLFSSSIRDNIAYGKDQATLQEIKAAAQLANASKFIDKMPQGFDTNVGEHGTQLSGGQKQRLAIARAILKDPRILLLDEATSALDTESERTVQEALDRVMTNRTTVIVAHRLTTVKNADMIAVIHQGSIIEKGSHSELIHDPNGAFSQLIRLQELDSHSDTNDAKKSDSWKRQSNLKESLRRRSISRNSSLKESLRRSFNRTSSLEDVNQPSFFPTRSYPFVSADIPEPSSEDIKTNDQTDKPPKVSIRRLAILNKPEIYILVLGTIAAIIEGVIMPVFAFLLSGIISTFYKPPSKLKKETSFWALMFLIFAIAALITPPVKSYFFAIAGSKLVKRVRSMCFKKVVHMEIGFFDNSKNSSGAIGARLSTDAAAVKGLVGDYLGLLVQNLSTLVTGLVIAFTASWQLSFIILALIPIIGVNAFIQMKFLKGFGENAKVMYEDASQVANDAVGNIRTVASFSAEEKVIELYKMKCEVPMKSGIRGGFVSGIGFGVSFLLLYCVYATIFYAGARLVDGGKASFTDVFRVFLALAMAAMGISQTSSFGPDSSKAKTATASVFAILDGKSKIDSNDDSGIILEQVKGNIKFENVNFSYPTRPDVQIFKDICFKIHFGKVTALVGESGCGKSSVISLLQRFYDPDSGHIFLDGIDTKKLKIQWLRQQMGLVSQEPVLFNDTIRANIAYGKKDEVTESDIIASAKSANAHKFISGLKQGYDTIVGERGIQLSGGQKQRVAIARAILKEPKILLLDEATSALDAESERVVQDALERVMVNRTTIVVAHRLSTIKGADMIAVVKDGSIVEQGKHDSLINIKDGAYASLVSLHTSVPDATISSI</sequence>
<keyword evidence="10" id="KW-0325">Glycoprotein</keyword>
<evidence type="ECO:0000313" key="16">
    <source>
        <dbReference type="Proteomes" id="UP000036987"/>
    </source>
</evidence>
<reference evidence="16" key="1">
    <citation type="journal article" date="2016" name="Nature">
        <title>The genome of the seagrass Zostera marina reveals angiosperm adaptation to the sea.</title>
        <authorList>
            <person name="Olsen J.L."/>
            <person name="Rouze P."/>
            <person name="Verhelst B."/>
            <person name="Lin Y.-C."/>
            <person name="Bayer T."/>
            <person name="Collen J."/>
            <person name="Dattolo E."/>
            <person name="De Paoli E."/>
            <person name="Dittami S."/>
            <person name="Maumus F."/>
            <person name="Michel G."/>
            <person name="Kersting A."/>
            <person name="Lauritano C."/>
            <person name="Lohaus R."/>
            <person name="Toepel M."/>
            <person name="Tonon T."/>
            <person name="Vanneste K."/>
            <person name="Amirebrahimi M."/>
            <person name="Brakel J."/>
            <person name="Bostroem C."/>
            <person name="Chovatia M."/>
            <person name="Grimwood J."/>
            <person name="Jenkins J.W."/>
            <person name="Jueterbock A."/>
            <person name="Mraz A."/>
            <person name="Stam W.T."/>
            <person name="Tice H."/>
            <person name="Bornberg-Bauer E."/>
            <person name="Green P.J."/>
            <person name="Pearson G.A."/>
            <person name="Procaccini G."/>
            <person name="Duarte C.M."/>
            <person name="Schmutz J."/>
            <person name="Reusch T.B.H."/>
            <person name="Van de Peer Y."/>
        </authorList>
    </citation>
    <scope>NUCLEOTIDE SEQUENCE [LARGE SCALE GENOMIC DNA]</scope>
    <source>
        <strain evidence="16">cv. Finnish</strain>
    </source>
</reference>
<dbReference type="InterPro" id="IPR039421">
    <property type="entry name" value="Type_1_exporter"/>
</dbReference>
<dbReference type="InterPro" id="IPR011527">
    <property type="entry name" value="ABC1_TM_dom"/>
</dbReference>
<dbReference type="PANTHER" id="PTHR43394">
    <property type="entry name" value="ATP-DEPENDENT PERMEASE MDL1, MITOCHONDRIAL"/>
    <property type="match status" value="1"/>
</dbReference>
<dbReference type="InterPro" id="IPR003439">
    <property type="entry name" value="ABC_transporter-like_ATP-bd"/>
</dbReference>
<keyword evidence="8 12" id="KW-1133">Transmembrane helix</keyword>
<feature type="transmembrane region" description="Helical" evidence="12">
    <location>
        <begin position="780"/>
        <end position="807"/>
    </location>
</feature>
<dbReference type="InterPro" id="IPR036640">
    <property type="entry name" value="ABC1_TM_sf"/>
</dbReference>
<feature type="transmembrane region" description="Helical" evidence="12">
    <location>
        <begin position="962"/>
        <end position="985"/>
    </location>
</feature>
<evidence type="ECO:0000256" key="4">
    <source>
        <dbReference type="ARBA" id="ARBA00022692"/>
    </source>
</evidence>
<dbReference type="InterPro" id="IPR017871">
    <property type="entry name" value="ABC_transporter-like_CS"/>
</dbReference>
<dbReference type="GO" id="GO:0005524">
    <property type="term" value="F:ATP binding"/>
    <property type="evidence" value="ECO:0007669"/>
    <property type="project" value="UniProtKB-KW"/>
</dbReference>
<gene>
    <name evidence="15" type="ORF">ZOSMA_182G00400</name>
</gene>
<dbReference type="PROSITE" id="PS00211">
    <property type="entry name" value="ABC_TRANSPORTER_1"/>
    <property type="match status" value="2"/>
</dbReference>
<protein>
    <submittedName>
        <fullName evidence="15">ABC transporter B family member 21</fullName>
    </submittedName>
</protein>
<comment type="similarity">
    <text evidence="2">Belongs to the ABC transporter superfamily. ABCB family. Multidrug resistance exporter (TC 3.A.1.201) subfamily.</text>
</comment>
<feature type="transmembrane region" description="Helical" evidence="12">
    <location>
        <begin position="883"/>
        <end position="900"/>
    </location>
</feature>
<keyword evidence="3" id="KW-0813">Transport</keyword>
<dbReference type="SUPFAM" id="SSF90123">
    <property type="entry name" value="ABC transporter transmembrane region"/>
    <property type="match status" value="2"/>
</dbReference>
<feature type="transmembrane region" description="Helical" evidence="12">
    <location>
        <begin position="66"/>
        <end position="90"/>
    </location>
</feature>
<feature type="transmembrane region" description="Helical" evidence="12">
    <location>
        <begin position="117"/>
        <end position="137"/>
    </location>
</feature>
<dbReference type="InterPro" id="IPR003593">
    <property type="entry name" value="AAA+_ATPase"/>
</dbReference>
<feature type="compositionally biased region" description="Basic and acidic residues" evidence="11">
    <location>
        <begin position="634"/>
        <end position="648"/>
    </location>
</feature>
<feature type="transmembrane region" description="Helical" evidence="12">
    <location>
        <begin position="193"/>
        <end position="210"/>
    </location>
</feature>
<evidence type="ECO:0000256" key="9">
    <source>
        <dbReference type="ARBA" id="ARBA00023136"/>
    </source>
</evidence>
<keyword evidence="9 12" id="KW-0472">Membrane</keyword>
<dbReference type="SMART" id="SM00382">
    <property type="entry name" value="AAA"/>
    <property type="match status" value="2"/>
</dbReference>
<dbReference type="GO" id="GO:0042626">
    <property type="term" value="F:ATPase-coupled transmembrane transporter activity"/>
    <property type="evidence" value="ECO:0000318"/>
    <property type="project" value="GO_Central"/>
</dbReference>
<evidence type="ECO:0000256" key="5">
    <source>
        <dbReference type="ARBA" id="ARBA00022737"/>
    </source>
</evidence>
<keyword evidence="4 12" id="KW-0812">Transmembrane</keyword>
<dbReference type="SUPFAM" id="SSF52540">
    <property type="entry name" value="P-loop containing nucleoside triphosphate hydrolases"/>
    <property type="match status" value="2"/>
</dbReference>
<dbReference type="InterPro" id="IPR027417">
    <property type="entry name" value="P-loop_NTPase"/>
</dbReference>
<dbReference type="FunFam" id="3.40.50.300:FF:000066">
    <property type="entry name" value="ABC transporter B family member 1"/>
    <property type="match status" value="2"/>
</dbReference>
<dbReference type="CDD" id="cd18578">
    <property type="entry name" value="ABC_6TM_Pgp_ABCB1_D2_like"/>
    <property type="match status" value="1"/>
</dbReference>
<dbReference type="Gene3D" id="1.20.1560.10">
    <property type="entry name" value="ABC transporter type 1, transmembrane domain"/>
    <property type="match status" value="1"/>
</dbReference>
<dbReference type="CDD" id="cd03249">
    <property type="entry name" value="ABC_MTABC3_MDL1_MDL2"/>
    <property type="match status" value="2"/>
</dbReference>
<evidence type="ECO:0000256" key="8">
    <source>
        <dbReference type="ARBA" id="ARBA00022989"/>
    </source>
</evidence>
<evidence type="ECO:0000256" key="2">
    <source>
        <dbReference type="ARBA" id="ARBA00007577"/>
    </source>
</evidence>
<dbReference type="GO" id="GO:0140359">
    <property type="term" value="F:ABC-type transporter activity"/>
    <property type="evidence" value="ECO:0007669"/>
    <property type="project" value="InterPro"/>
</dbReference>
<keyword evidence="6" id="KW-0547">Nucleotide-binding</keyword>
<accession>A0A0K9PQV8</accession>
<evidence type="ECO:0000256" key="7">
    <source>
        <dbReference type="ARBA" id="ARBA00022840"/>
    </source>
</evidence>
<keyword evidence="7" id="KW-0067">ATP-binding</keyword>